<evidence type="ECO:0000313" key="13">
    <source>
        <dbReference type="EMBL" id="MFL9878413.1"/>
    </source>
</evidence>
<keyword evidence="5" id="KW-0812">Transmembrane</keyword>
<keyword evidence="14" id="KW-1185">Reference proteome</keyword>
<evidence type="ECO:0000256" key="7">
    <source>
        <dbReference type="ARBA" id="ARBA00023065"/>
    </source>
</evidence>
<keyword evidence="8" id="KW-0626">Porin</keyword>
<evidence type="ECO:0000256" key="6">
    <source>
        <dbReference type="ARBA" id="ARBA00022729"/>
    </source>
</evidence>
<comment type="subcellular location">
    <subcellularLocation>
        <location evidence="1">Cell outer membrane</location>
        <topology evidence="1">Multi-pass membrane protein</topology>
    </subcellularLocation>
</comment>
<gene>
    <name evidence="13" type="ORF">PQR63_08475</name>
</gene>
<dbReference type="PANTHER" id="PTHR34501">
    <property type="entry name" value="PROTEIN YDDL-RELATED"/>
    <property type="match status" value="1"/>
</dbReference>
<evidence type="ECO:0000256" key="5">
    <source>
        <dbReference type="ARBA" id="ARBA00022692"/>
    </source>
</evidence>
<comment type="caution">
    <text evidence="13">The sequence shown here is derived from an EMBL/GenBank/DDBJ whole genome shotgun (WGS) entry which is preliminary data.</text>
</comment>
<evidence type="ECO:0000256" key="4">
    <source>
        <dbReference type="ARBA" id="ARBA00022452"/>
    </source>
</evidence>
<feature type="chain" id="PRO_5046795704" evidence="11">
    <location>
        <begin position="28"/>
        <end position="323"/>
    </location>
</feature>
<keyword evidence="9" id="KW-0472">Membrane</keyword>
<evidence type="ECO:0000256" key="1">
    <source>
        <dbReference type="ARBA" id="ARBA00004571"/>
    </source>
</evidence>
<dbReference type="SUPFAM" id="SSF56935">
    <property type="entry name" value="Porins"/>
    <property type="match status" value="1"/>
</dbReference>
<name>A0ABW8Z824_9BURK</name>
<dbReference type="InterPro" id="IPR033900">
    <property type="entry name" value="Gram_neg_porin_domain"/>
</dbReference>
<evidence type="ECO:0000256" key="2">
    <source>
        <dbReference type="ARBA" id="ARBA00011233"/>
    </source>
</evidence>
<evidence type="ECO:0000256" key="10">
    <source>
        <dbReference type="ARBA" id="ARBA00023237"/>
    </source>
</evidence>
<protein>
    <submittedName>
        <fullName evidence="13">Porin</fullName>
    </submittedName>
</protein>
<evidence type="ECO:0000256" key="9">
    <source>
        <dbReference type="ARBA" id="ARBA00023136"/>
    </source>
</evidence>
<keyword evidence="10" id="KW-0998">Cell outer membrane</keyword>
<feature type="domain" description="Porin" evidence="12">
    <location>
        <begin position="15"/>
        <end position="303"/>
    </location>
</feature>
<organism evidence="13 14">
    <name type="scientific">Herbaspirillum rhizosphaerae</name>
    <dbReference type="NCBI Taxonomy" id="346179"/>
    <lineage>
        <taxon>Bacteria</taxon>
        <taxon>Pseudomonadati</taxon>
        <taxon>Pseudomonadota</taxon>
        <taxon>Betaproteobacteria</taxon>
        <taxon>Burkholderiales</taxon>
        <taxon>Oxalobacteraceae</taxon>
        <taxon>Herbaspirillum</taxon>
    </lineage>
</organism>
<dbReference type="InterPro" id="IPR050298">
    <property type="entry name" value="Gram-neg_bact_OMP"/>
</dbReference>
<keyword evidence="3" id="KW-0813">Transport</keyword>
<dbReference type="CDD" id="cd00342">
    <property type="entry name" value="gram_neg_porins"/>
    <property type="match status" value="1"/>
</dbReference>
<dbReference type="RefSeq" id="WP_408167339.1">
    <property type="nucleotide sequence ID" value="NZ_JAQQFR010000004.1"/>
</dbReference>
<keyword evidence="4" id="KW-1134">Transmembrane beta strand</keyword>
<comment type="subunit">
    <text evidence="2">Homotrimer.</text>
</comment>
<accession>A0ABW8Z824</accession>
<dbReference type="Gene3D" id="2.40.160.10">
    <property type="entry name" value="Porin"/>
    <property type="match status" value="1"/>
</dbReference>
<dbReference type="EMBL" id="JAQQFR010000004">
    <property type="protein sequence ID" value="MFL9878413.1"/>
    <property type="molecule type" value="Genomic_DNA"/>
</dbReference>
<evidence type="ECO:0000256" key="8">
    <source>
        <dbReference type="ARBA" id="ARBA00023114"/>
    </source>
</evidence>
<feature type="signal peptide" evidence="11">
    <location>
        <begin position="1"/>
        <end position="27"/>
    </location>
</feature>
<keyword evidence="6 11" id="KW-0732">Signal</keyword>
<evidence type="ECO:0000313" key="14">
    <source>
        <dbReference type="Proteomes" id="UP001629214"/>
    </source>
</evidence>
<dbReference type="Proteomes" id="UP001629214">
    <property type="component" value="Unassembled WGS sequence"/>
</dbReference>
<evidence type="ECO:0000256" key="3">
    <source>
        <dbReference type="ARBA" id="ARBA00022448"/>
    </source>
</evidence>
<sequence>MKKKSAGMVPAAIVAAMVAGFASPAKAQSNVTIYGNLDTAIGKTSNGAVTMGPGYFNWLGFKGTEQLDGDLKAVFNLQMRFNPDTGGLSNPGTFWQGESTVGLQSATLGTVRLGRAMTPMWNSLWLFEPWANGATFATLSGYQTGSYSSDGVTDTAQNFATFARINNGVFYDSPSWSGVHFSAAGEAELAQGARARNKGLSLNYDGGALTAMVSYEKNHQYDEIAYAGATYVLGGLKVFGSYAHTKVLNVKPESLYLLAATYALNASDSLRAGHGRNSGLRSHKTSLGYVHAFSKRTSVYADVWNEHVTTGVNGYVVGISHSF</sequence>
<keyword evidence="7" id="KW-0406">Ion transport</keyword>
<dbReference type="Pfam" id="PF13609">
    <property type="entry name" value="Porin_4"/>
    <property type="match status" value="1"/>
</dbReference>
<dbReference type="InterPro" id="IPR023614">
    <property type="entry name" value="Porin_dom_sf"/>
</dbReference>
<evidence type="ECO:0000256" key="11">
    <source>
        <dbReference type="SAM" id="SignalP"/>
    </source>
</evidence>
<reference evidence="13 14" key="1">
    <citation type="journal article" date="2024" name="Chem. Sci.">
        <title>Discovery of megapolipeptins by genome mining of a Burkholderiales bacteria collection.</title>
        <authorList>
            <person name="Paulo B.S."/>
            <person name="Recchia M.J.J."/>
            <person name="Lee S."/>
            <person name="Fergusson C.H."/>
            <person name="Romanowski S.B."/>
            <person name="Hernandez A."/>
            <person name="Krull N."/>
            <person name="Liu D.Y."/>
            <person name="Cavanagh H."/>
            <person name="Bos A."/>
            <person name="Gray C.A."/>
            <person name="Murphy B.T."/>
            <person name="Linington R.G."/>
            <person name="Eustaquio A.S."/>
        </authorList>
    </citation>
    <scope>NUCLEOTIDE SEQUENCE [LARGE SCALE GENOMIC DNA]</scope>
    <source>
        <strain evidence="13 14">RL21-008-BIB-B</strain>
    </source>
</reference>
<evidence type="ECO:0000259" key="12">
    <source>
        <dbReference type="Pfam" id="PF13609"/>
    </source>
</evidence>
<proteinExistence type="predicted"/>
<dbReference type="PANTHER" id="PTHR34501:SF9">
    <property type="entry name" value="MAJOR OUTER MEMBRANE PROTEIN P.IA"/>
    <property type="match status" value="1"/>
</dbReference>